<evidence type="ECO:0000256" key="1">
    <source>
        <dbReference type="ARBA" id="ARBA00008635"/>
    </source>
</evidence>
<feature type="binding site" evidence="3">
    <location>
        <position position="142"/>
    </location>
    <ligand>
        <name>a divalent metal cation</name>
        <dbReference type="ChEBI" id="CHEBI:60240"/>
    </ligand>
</feature>
<dbReference type="SUPFAM" id="SSF109854">
    <property type="entry name" value="DinB/YfiT-like putative metalloenzymes"/>
    <property type="match status" value="1"/>
</dbReference>
<protein>
    <submittedName>
        <fullName evidence="4">DinB family protein</fullName>
    </submittedName>
</protein>
<evidence type="ECO:0000313" key="5">
    <source>
        <dbReference type="Proteomes" id="UP000071778"/>
    </source>
</evidence>
<dbReference type="Pfam" id="PF05163">
    <property type="entry name" value="DinB"/>
    <property type="match status" value="1"/>
</dbReference>
<dbReference type="EMBL" id="CP013235">
    <property type="protein sequence ID" value="AMP09086.1"/>
    <property type="molecule type" value="Genomic_DNA"/>
</dbReference>
<comment type="similarity">
    <text evidence="1">Belongs to the DinB family.</text>
</comment>
<dbReference type="GO" id="GO:0046872">
    <property type="term" value="F:metal ion binding"/>
    <property type="evidence" value="ECO:0007669"/>
    <property type="project" value="UniProtKB-KW"/>
</dbReference>
<dbReference type="PATRIC" id="fig|279058.17.peg.1383"/>
<evidence type="ECO:0000256" key="3">
    <source>
        <dbReference type="PIRSR" id="PIRSR607837-1"/>
    </source>
</evidence>
<dbReference type="Gene3D" id="1.20.120.450">
    <property type="entry name" value="dinb family like domain"/>
    <property type="match status" value="1"/>
</dbReference>
<dbReference type="AlphaFoldDB" id="A0A127QGI0"/>
<keyword evidence="2 3" id="KW-0479">Metal-binding</keyword>
<gene>
    <name evidence="4" type="ORF">CAter282_1295</name>
</gene>
<organism evidence="4 5">
    <name type="scientific">Collimonas arenae</name>
    <dbReference type="NCBI Taxonomy" id="279058"/>
    <lineage>
        <taxon>Bacteria</taxon>
        <taxon>Pseudomonadati</taxon>
        <taxon>Pseudomonadota</taxon>
        <taxon>Betaproteobacteria</taxon>
        <taxon>Burkholderiales</taxon>
        <taxon>Oxalobacteraceae</taxon>
        <taxon>Collimonas</taxon>
    </lineage>
</organism>
<dbReference type="PANTHER" id="PTHR37302:SF1">
    <property type="entry name" value="PROTEIN DINB"/>
    <property type="match status" value="1"/>
</dbReference>
<proteinExistence type="inferred from homology"/>
<feature type="binding site" evidence="3">
    <location>
        <position position="146"/>
    </location>
    <ligand>
        <name>a divalent metal cation</name>
        <dbReference type="ChEBI" id="CHEBI:60240"/>
    </ligand>
</feature>
<reference evidence="4 5" key="1">
    <citation type="submission" date="2015-11" db="EMBL/GenBank/DDBJ databases">
        <title>Exploring the genomic traits of fungus-feeding bacterial genus Collimonas.</title>
        <authorList>
            <person name="Song C."/>
            <person name="Schmidt R."/>
            <person name="de Jager V."/>
            <person name="Krzyzanowska D."/>
            <person name="Jongedijk E."/>
            <person name="Cankar K."/>
            <person name="Beekwilder J."/>
            <person name="van Veen A."/>
            <person name="de Boer W."/>
            <person name="van Veen J.A."/>
            <person name="Garbeva P."/>
        </authorList>
    </citation>
    <scope>NUCLEOTIDE SEQUENCE [LARGE SCALE GENOMIC DNA]</scope>
    <source>
        <strain evidence="4 5">Ter282</strain>
    </source>
</reference>
<feature type="binding site" evidence="3">
    <location>
        <position position="58"/>
    </location>
    <ligand>
        <name>a divalent metal cation</name>
        <dbReference type="ChEBI" id="CHEBI:60240"/>
    </ligand>
</feature>
<dbReference type="Proteomes" id="UP000071778">
    <property type="component" value="Chromosome"/>
</dbReference>
<dbReference type="InterPro" id="IPR034660">
    <property type="entry name" value="DinB/YfiT-like"/>
</dbReference>
<accession>A0A127QGI0</accession>
<evidence type="ECO:0000313" key="4">
    <source>
        <dbReference type="EMBL" id="AMP09086.1"/>
    </source>
</evidence>
<name>A0A127QGI0_9BURK</name>
<dbReference type="InterPro" id="IPR007837">
    <property type="entry name" value="DinB"/>
</dbReference>
<evidence type="ECO:0000256" key="2">
    <source>
        <dbReference type="ARBA" id="ARBA00022723"/>
    </source>
</evidence>
<dbReference type="PANTHER" id="PTHR37302">
    <property type="entry name" value="SLR1116 PROTEIN"/>
    <property type="match status" value="1"/>
</dbReference>
<keyword evidence="5" id="KW-1185">Reference proteome</keyword>
<sequence>MESHFLHHKPAAMNSSNLLATLFEYKAWANDTLFTALLDLSPETQQRERHDATRILNHVYVVDRIFEANLQRQAHQYKGLNTPETPTLEDLRAAMRETDRWLLAYAKNVSESELAEIIDFTFVDGKPGRMSRSEMLLHVITHGNYHRGAVGRILAQLGLPPQRDTLTVFLHRPEAARA</sequence>